<feature type="compositionally biased region" description="Low complexity" evidence="4">
    <location>
        <begin position="36"/>
        <end position="53"/>
    </location>
</feature>
<comment type="caution">
    <text evidence="5">The sequence shown here is derived from an EMBL/GenBank/DDBJ whole genome shotgun (WGS) entry which is preliminary data.</text>
</comment>
<evidence type="ECO:0000256" key="3">
    <source>
        <dbReference type="PROSITE-ProRule" id="PRU00023"/>
    </source>
</evidence>
<feature type="region of interest" description="Disordered" evidence="4">
    <location>
        <begin position="36"/>
        <end position="62"/>
    </location>
</feature>
<dbReference type="Gene3D" id="1.25.40.20">
    <property type="entry name" value="Ankyrin repeat-containing domain"/>
    <property type="match status" value="2"/>
</dbReference>
<dbReference type="PROSITE" id="PS50088">
    <property type="entry name" value="ANK_REPEAT"/>
    <property type="match status" value="1"/>
</dbReference>
<evidence type="ECO:0000313" key="6">
    <source>
        <dbReference type="Proteomes" id="UP000567885"/>
    </source>
</evidence>
<sequence>MSSPEEQNRQALHRQQRQMEMIVAQQTQQQFQMMQQRQQQAANQAGNQMRQQMTPQSGLQMGTPYDDVPVKEANDVNILNGRSLSQPEFASFISACQEGDLSKVESAIASQPRTPAYLYQGLIKALENGKVDVVRYLLDSEAPICRNTPTYILEAPEQEQIPCFELLTEHGWNVNTPGFYGTVLLPRVIQTNNNTLIDWFLAQGADPNLGSQHDNRDRLGKPDEDSCQALELAAKRGSAELVRKLLSAGAKIENGAPLYHAAGACPVGANPHAGLVAPGEEFDRARIPVMEVLVEHGAGVNDKFNSRYVTPKYPIVNAVMAGAVERVKWLLSQGADPDLKGRWGSARDYAKKVASDEMKHVLGV</sequence>
<evidence type="ECO:0000256" key="1">
    <source>
        <dbReference type="ARBA" id="ARBA00022737"/>
    </source>
</evidence>
<dbReference type="PANTHER" id="PTHR24189:SF50">
    <property type="entry name" value="ANKYRIN REPEAT AND SOCS BOX PROTEIN 2"/>
    <property type="match status" value="1"/>
</dbReference>
<dbReference type="EMBL" id="JAAGWQ010000133">
    <property type="protein sequence ID" value="KAF5664465.1"/>
    <property type="molecule type" value="Genomic_DNA"/>
</dbReference>
<dbReference type="Proteomes" id="UP000567885">
    <property type="component" value="Unassembled WGS sequence"/>
</dbReference>
<gene>
    <name evidence="5" type="ORF">FHETE_7056</name>
</gene>
<proteinExistence type="predicted"/>
<dbReference type="InterPro" id="IPR002110">
    <property type="entry name" value="Ankyrin_rpt"/>
</dbReference>
<evidence type="ECO:0000256" key="2">
    <source>
        <dbReference type="ARBA" id="ARBA00023043"/>
    </source>
</evidence>
<feature type="repeat" description="ANK" evidence="3">
    <location>
        <begin position="225"/>
        <end position="253"/>
    </location>
</feature>
<dbReference type="AlphaFoldDB" id="A0A8H5T2L2"/>
<dbReference type="OrthoDB" id="194358at2759"/>
<dbReference type="SUPFAM" id="SSF48403">
    <property type="entry name" value="Ankyrin repeat"/>
    <property type="match status" value="1"/>
</dbReference>
<keyword evidence="2 3" id="KW-0040">ANK repeat</keyword>
<keyword evidence="1" id="KW-0677">Repeat</keyword>
<dbReference type="PANTHER" id="PTHR24189">
    <property type="entry name" value="MYOTROPHIN"/>
    <property type="match status" value="1"/>
</dbReference>
<dbReference type="PROSITE" id="PS50297">
    <property type="entry name" value="ANK_REP_REGION"/>
    <property type="match status" value="1"/>
</dbReference>
<keyword evidence="6" id="KW-1185">Reference proteome</keyword>
<dbReference type="InterPro" id="IPR036770">
    <property type="entry name" value="Ankyrin_rpt-contain_sf"/>
</dbReference>
<reference evidence="5 6" key="1">
    <citation type="submission" date="2020-05" db="EMBL/GenBank/DDBJ databases">
        <title>Identification and distribution of gene clusters putatively required for synthesis of sphingolipid metabolism inhibitors in phylogenetically diverse species of the filamentous fungus Fusarium.</title>
        <authorList>
            <person name="Kim H.-S."/>
            <person name="Busman M."/>
            <person name="Brown D.W."/>
            <person name="Divon H."/>
            <person name="Uhlig S."/>
            <person name="Proctor R.H."/>
        </authorList>
    </citation>
    <scope>NUCLEOTIDE SEQUENCE [LARGE SCALE GENOMIC DNA]</scope>
    <source>
        <strain evidence="5 6">NRRL 20693</strain>
    </source>
</reference>
<protein>
    <submittedName>
        <fullName evidence="5">Uncharacterized protein</fullName>
    </submittedName>
</protein>
<evidence type="ECO:0000313" key="5">
    <source>
        <dbReference type="EMBL" id="KAF5664465.1"/>
    </source>
</evidence>
<name>A0A8H5T2L2_FUSHE</name>
<organism evidence="5 6">
    <name type="scientific">Fusarium heterosporum</name>
    <dbReference type="NCBI Taxonomy" id="42747"/>
    <lineage>
        <taxon>Eukaryota</taxon>
        <taxon>Fungi</taxon>
        <taxon>Dikarya</taxon>
        <taxon>Ascomycota</taxon>
        <taxon>Pezizomycotina</taxon>
        <taxon>Sordariomycetes</taxon>
        <taxon>Hypocreomycetidae</taxon>
        <taxon>Hypocreales</taxon>
        <taxon>Nectriaceae</taxon>
        <taxon>Fusarium</taxon>
        <taxon>Fusarium heterosporum species complex</taxon>
    </lineage>
</organism>
<accession>A0A8H5T2L2</accession>
<evidence type="ECO:0000256" key="4">
    <source>
        <dbReference type="SAM" id="MobiDB-lite"/>
    </source>
</evidence>
<dbReference type="SMART" id="SM00248">
    <property type="entry name" value="ANK"/>
    <property type="match status" value="4"/>
</dbReference>
<dbReference type="InterPro" id="IPR050745">
    <property type="entry name" value="Multifunctional_regulatory"/>
</dbReference>